<evidence type="ECO:0000313" key="2">
    <source>
        <dbReference type="EMBL" id="OGI77974.1"/>
    </source>
</evidence>
<evidence type="ECO:0000256" key="1">
    <source>
        <dbReference type="SAM" id="MobiDB-lite"/>
    </source>
</evidence>
<evidence type="ECO:0000313" key="3">
    <source>
        <dbReference type="Proteomes" id="UP000177777"/>
    </source>
</evidence>
<comment type="caution">
    <text evidence="2">The sequence shown here is derived from an EMBL/GenBank/DDBJ whole genome shotgun (WGS) entry which is preliminary data.</text>
</comment>
<reference evidence="2 3" key="1">
    <citation type="journal article" date="2016" name="Nat. Commun.">
        <title>Thousands of microbial genomes shed light on interconnected biogeochemical processes in an aquifer system.</title>
        <authorList>
            <person name="Anantharaman K."/>
            <person name="Brown C.T."/>
            <person name="Hug L.A."/>
            <person name="Sharon I."/>
            <person name="Castelle C.J."/>
            <person name="Probst A.J."/>
            <person name="Thomas B.C."/>
            <person name="Singh A."/>
            <person name="Wilkins M.J."/>
            <person name="Karaoz U."/>
            <person name="Brodie E.L."/>
            <person name="Williams K.H."/>
            <person name="Hubbard S.S."/>
            <person name="Banfield J.F."/>
        </authorList>
    </citation>
    <scope>NUCLEOTIDE SEQUENCE [LARGE SCALE GENOMIC DNA]</scope>
</reference>
<dbReference type="Proteomes" id="UP000177777">
    <property type="component" value="Unassembled WGS sequence"/>
</dbReference>
<proteinExistence type="predicted"/>
<feature type="region of interest" description="Disordered" evidence="1">
    <location>
        <begin position="1"/>
        <end position="20"/>
    </location>
</feature>
<dbReference type="AlphaFoldDB" id="A0A1F6W814"/>
<organism evidence="2 3">
    <name type="scientific">Candidatus Nomurabacteria bacterium RIFCSPHIGHO2_02_FULL_41_18</name>
    <dbReference type="NCBI Taxonomy" id="1801754"/>
    <lineage>
        <taxon>Bacteria</taxon>
        <taxon>Candidatus Nomuraibacteriota</taxon>
    </lineage>
</organism>
<sequence>MEIRKEFAAPPSHKATEGKAKKNLNCQSSGFWFGIFGQAPPPLVAKCIRTTLKYSVFGR</sequence>
<name>A0A1F6W814_9BACT</name>
<protein>
    <submittedName>
        <fullName evidence="2">Uncharacterized protein</fullName>
    </submittedName>
</protein>
<dbReference type="EMBL" id="MFUE01000004">
    <property type="protein sequence ID" value="OGI77974.1"/>
    <property type="molecule type" value="Genomic_DNA"/>
</dbReference>
<gene>
    <name evidence="2" type="ORF">A3D42_01695</name>
</gene>
<accession>A0A1F6W814</accession>
<dbReference type="STRING" id="1801754.A3D42_01695"/>